<feature type="transmembrane region" description="Helical" evidence="1">
    <location>
        <begin position="12"/>
        <end position="32"/>
    </location>
</feature>
<keyword evidence="1" id="KW-0472">Membrane</keyword>
<keyword evidence="1" id="KW-0812">Transmembrane</keyword>
<protein>
    <submittedName>
        <fullName evidence="2">Uncharacterized protein</fullName>
    </submittedName>
</protein>
<dbReference type="AlphaFoldDB" id="A0A0M0KHJ6"/>
<evidence type="ECO:0000313" key="2">
    <source>
        <dbReference type="EMBL" id="KOO38301.1"/>
    </source>
</evidence>
<sequence>MHTIKASKELKISIVLVAIPLFIVLLLVYVPVQEEYDAKGNITPVSELGIEGSVYFTYVHTGIIENYLEKFFVKMIFNDAEFIPLADEEFELYSEDYEEELEEETYKEQTIVNAVHVTTTEIVEEQAIQKKVEDILSQTEEYDGNSFGLMIAIGLMEEMNMLDYSWGNSIIIAGTGTMEYDGTVGFVGAIRQKLLTAADSGVDVFFIPKDEDIYGEYSNEREAHQVLEEENLDLLVVPVETLDEAIDYLENDEMGKVFTQ</sequence>
<dbReference type="Gene3D" id="3.30.230.10">
    <property type="match status" value="1"/>
</dbReference>
<dbReference type="PATRIC" id="fig|136160.3.peg.1296"/>
<evidence type="ECO:0000256" key="1">
    <source>
        <dbReference type="SAM" id="Phobius"/>
    </source>
</evidence>
<dbReference type="SUPFAM" id="SSF54211">
    <property type="entry name" value="Ribosomal protein S5 domain 2-like"/>
    <property type="match status" value="1"/>
</dbReference>
<dbReference type="InterPro" id="IPR020568">
    <property type="entry name" value="Ribosomal_Su5_D2-typ_SF"/>
</dbReference>
<keyword evidence="1" id="KW-1133">Transmembrane helix</keyword>
<dbReference type="EMBL" id="LILD01000001">
    <property type="protein sequence ID" value="KOO38301.1"/>
    <property type="molecule type" value="Genomic_DNA"/>
</dbReference>
<dbReference type="RefSeq" id="WP_053430642.1">
    <property type="nucleotide sequence ID" value="NZ_CP040441.1"/>
</dbReference>
<dbReference type="GO" id="GO:0004252">
    <property type="term" value="F:serine-type endopeptidase activity"/>
    <property type="evidence" value="ECO:0007669"/>
    <property type="project" value="InterPro"/>
</dbReference>
<gene>
    <name evidence="2" type="ORF">AMD02_05075</name>
</gene>
<dbReference type="GO" id="GO:0004176">
    <property type="term" value="F:ATP-dependent peptidase activity"/>
    <property type="evidence" value="ECO:0007669"/>
    <property type="project" value="InterPro"/>
</dbReference>
<accession>A0A0M0KHJ6</accession>
<organism evidence="2">
    <name type="scientific">Halalkalibacterium halodurans</name>
    <name type="common">Bacillus halodurans</name>
    <dbReference type="NCBI Taxonomy" id="86665"/>
    <lineage>
        <taxon>Bacteria</taxon>
        <taxon>Bacillati</taxon>
        <taxon>Bacillota</taxon>
        <taxon>Bacilli</taxon>
        <taxon>Bacillales</taxon>
        <taxon>Bacillaceae</taxon>
        <taxon>Halalkalibacterium (ex Joshi et al. 2022)</taxon>
    </lineage>
</organism>
<dbReference type="InterPro" id="IPR014721">
    <property type="entry name" value="Ribsml_uS5_D2-typ_fold_subgr"/>
</dbReference>
<dbReference type="GeneID" id="87598456"/>
<dbReference type="GO" id="GO:0006508">
    <property type="term" value="P:proteolysis"/>
    <property type="evidence" value="ECO:0007669"/>
    <property type="project" value="InterPro"/>
</dbReference>
<comment type="caution">
    <text evidence="2">The sequence shown here is derived from an EMBL/GenBank/DDBJ whole genome shotgun (WGS) entry which is preliminary data.</text>
</comment>
<reference evidence="2" key="1">
    <citation type="submission" date="2015-08" db="EMBL/GenBank/DDBJ databases">
        <title>Complete DNA Sequence of Pseudomonas syringae pv. actinidiae, the Causal Agent of Kiwifruit Canker Disease.</title>
        <authorList>
            <person name="Rikkerink E.H.A."/>
            <person name="Fineran P.C."/>
        </authorList>
    </citation>
    <scope>NUCLEOTIDE SEQUENCE</scope>
    <source>
        <strain evidence="2">DSM 13666</strain>
    </source>
</reference>
<name>A0A0M0KHJ6_ALKHA</name>
<proteinExistence type="predicted"/>